<comment type="similarity">
    <text evidence="1">Belongs to the glycosyltransferase 2 family.</text>
</comment>
<evidence type="ECO:0000256" key="3">
    <source>
        <dbReference type="ARBA" id="ARBA00022679"/>
    </source>
</evidence>
<dbReference type="Gene3D" id="3.90.550.10">
    <property type="entry name" value="Spore Coat Polysaccharide Biosynthesis Protein SpsA, Chain A"/>
    <property type="match status" value="1"/>
</dbReference>
<dbReference type="AlphaFoldDB" id="A0A2M7BRL3"/>
<feature type="domain" description="Glycosyltransferase 2-like" evidence="4">
    <location>
        <begin position="3"/>
        <end position="159"/>
    </location>
</feature>
<proteinExistence type="inferred from homology"/>
<dbReference type="PANTHER" id="PTHR43179">
    <property type="entry name" value="RHAMNOSYLTRANSFERASE WBBL"/>
    <property type="match status" value="1"/>
</dbReference>
<dbReference type="InterPro" id="IPR001173">
    <property type="entry name" value="Glyco_trans_2-like"/>
</dbReference>
<comment type="caution">
    <text evidence="5">The sequence shown here is derived from an EMBL/GenBank/DDBJ whole genome shotgun (WGS) entry which is preliminary data.</text>
</comment>
<dbReference type="InterPro" id="IPR029044">
    <property type="entry name" value="Nucleotide-diphossugar_trans"/>
</dbReference>
<gene>
    <name evidence="5" type="ORF">COS52_04345</name>
</gene>
<reference evidence="6" key="1">
    <citation type="submission" date="2017-09" db="EMBL/GenBank/DDBJ databases">
        <title>Depth-based differentiation of microbial function through sediment-hosted aquifers and enrichment of novel symbionts in the deep terrestrial subsurface.</title>
        <authorList>
            <person name="Probst A.J."/>
            <person name="Ladd B."/>
            <person name="Jarett J.K."/>
            <person name="Geller-Mcgrath D.E."/>
            <person name="Sieber C.M.K."/>
            <person name="Emerson J.B."/>
            <person name="Anantharaman K."/>
            <person name="Thomas B.C."/>
            <person name="Malmstrom R."/>
            <person name="Stieglmeier M."/>
            <person name="Klingl A."/>
            <person name="Woyke T."/>
            <person name="Ryan C.M."/>
            <person name="Banfield J.F."/>
        </authorList>
    </citation>
    <scope>NUCLEOTIDE SEQUENCE [LARGE SCALE GENOMIC DNA]</scope>
</reference>
<evidence type="ECO:0000313" key="5">
    <source>
        <dbReference type="EMBL" id="PIV08126.1"/>
    </source>
</evidence>
<dbReference type="SUPFAM" id="SSF53448">
    <property type="entry name" value="Nucleotide-diphospho-sugar transferases"/>
    <property type="match status" value="1"/>
</dbReference>
<dbReference type="EMBL" id="PEVA01000183">
    <property type="protein sequence ID" value="PIV08126.1"/>
    <property type="molecule type" value="Genomic_DNA"/>
</dbReference>
<evidence type="ECO:0000259" key="4">
    <source>
        <dbReference type="Pfam" id="PF00535"/>
    </source>
</evidence>
<dbReference type="GO" id="GO:0016757">
    <property type="term" value="F:glycosyltransferase activity"/>
    <property type="evidence" value="ECO:0007669"/>
    <property type="project" value="UniProtKB-KW"/>
</dbReference>
<name>A0A2M7BRL3_9BACT</name>
<dbReference type="PANTHER" id="PTHR43179:SF12">
    <property type="entry name" value="GALACTOFURANOSYLTRANSFERASE GLFT2"/>
    <property type="match status" value="1"/>
</dbReference>
<evidence type="ECO:0000313" key="6">
    <source>
        <dbReference type="Proteomes" id="UP000230119"/>
    </source>
</evidence>
<dbReference type="Proteomes" id="UP000230119">
    <property type="component" value="Unassembled WGS sequence"/>
</dbReference>
<keyword evidence="3" id="KW-0808">Transferase</keyword>
<organism evidence="5 6">
    <name type="scientific">Candidatus Roizmanbacteria bacterium CG03_land_8_20_14_0_80_39_12</name>
    <dbReference type="NCBI Taxonomy" id="1974847"/>
    <lineage>
        <taxon>Bacteria</taxon>
        <taxon>Candidatus Roizmaniibacteriota</taxon>
    </lineage>
</organism>
<keyword evidence="2" id="KW-0328">Glycosyltransferase</keyword>
<sequence length="299" mass="34738">MISVVIPHYKGKEKLYTNLRHNLPFLKNCEIIVVNDYPDIPLTFEMAQLFPQITVIENENNLGFAGAVSAGISTVKSQFIFLLNNDVLLNGDSFQKALLHFEKDKTLFAVSFRQIEKDGSFVGRNKICWKNGFFQHTKADAMKNGINGWAEGGSMLFDKNKYDKINGFDILYSPFYWEDIDLSYRAWKAGYTVLFDSSVTMQHHHESTIATHFHASYIKTIAYRNQFITIWKNVSDSKMIFEHLAYLIKNLITYSFKGEGEFFSGFWMAAQLSKEIMEKRGIQKVMWKKTDRQIFDQFK</sequence>
<protein>
    <recommendedName>
        <fullName evidence="4">Glycosyltransferase 2-like domain-containing protein</fullName>
    </recommendedName>
</protein>
<accession>A0A2M7BRL3</accession>
<evidence type="ECO:0000256" key="1">
    <source>
        <dbReference type="ARBA" id="ARBA00006739"/>
    </source>
</evidence>
<dbReference type="Pfam" id="PF00535">
    <property type="entry name" value="Glycos_transf_2"/>
    <property type="match status" value="1"/>
</dbReference>
<evidence type="ECO:0000256" key="2">
    <source>
        <dbReference type="ARBA" id="ARBA00022676"/>
    </source>
</evidence>